<dbReference type="RefSeq" id="WP_090243270.1">
    <property type="nucleotide sequence ID" value="NZ_FOQL01000004.1"/>
</dbReference>
<dbReference type="Gene3D" id="3.40.390.10">
    <property type="entry name" value="Collagenase (Catalytic Domain)"/>
    <property type="match status" value="1"/>
</dbReference>
<dbReference type="SUPFAM" id="SSF55486">
    <property type="entry name" value="Metalloproteases ('zincins'), catalytic domain"/>
    <property type="match status" value="1"/>
</dbReference>
<sequence>MWSLRAWRRQHTLARHPVSSAQWDAVVRQLPILDGLDAAEQQRLRERAVLFLQHKHLSPLPGLELDAHACLLLAVQAELPLLHLAELNWYQGFHEIVLYPDDFVSPQRHRDASGVVHEWDGEHSGEAWLQGPVILAWPGVQASGQWDGYNLVIHELAHKLDMLNGDANGLPPLHNSMHVEDWAKTMQSAFDQLNAELDATPKADTAIDPYAAENPAEFFAVTSEYFFSAPDLLAEAFPAVYAQLTLFYRQDPLARLQQLQARNPTYPTKAKDSPLATNG</sequence>
<evidence type="ECO:0000313" key="3">
    <source>
        <dbReference type="Proteomes" id="UP000243606"/>
    </source>
</evidence>
<dbReference type="InterPro" id="IPR042252">
    <property type="entry name" value="MtfA_N"/>
</dbReference>
<dbReference type="Proteomes" id="UP000243606">
    <property type="component" value="Unassembled WGS sequence"/>
</dbReference>
<accession>A0A1I3LKW4</accession>
<dbReference type="Gene3D" id="1.10.472.150">
    <property type="entry name" value="Glucose-regulated metallo-peptidase M90, N-terminal domain"/>
    <property type="match status" value="1"/>
</dbReference>
<dbReference type="GO" id="GO:0005829">
    <property type="term" value="C:cytosol"/>
    <property type="evidence" value="ECO:0007669"/>
    <property type="project" value="TreeGrafter"/>
</dbReference>
<dbReference type="InterPro" id="IPR024079">
    <property type="entry name" value="MetalloPept_cat_dom_sf"/>
</dbReference>
<name>A0A1I3LKW4_9PSED</name>
<reference evidence="3" key="1">
    <citation type="submission" date="2016-10" db="EMBL/GenBank/DDBJ databases">
        <authorList>
            <person name="Varghese N."/>
            <person name="Submissions S."/>
        </authorList>
    </citation>
    <scope>NUCLEOTIDE SEQUENCE [LARGE SCALE GENOMIC DNA]</scope>
    <source>
        <strain evidence="3">LMG 24016</strain>
    </source>
</reference>
<evidence type="ECO:0000256" key="1">
    <source>
        <dbReference type="SAM" id="MobiDB-lite"/>
    </source>
</evidence>
<dbReference type="EMBL" id="FOQL01000004">
    <property type="protein sequence ID" value="SFI85116.1"/>
    <property type="molecule type" value="Genomic_DNA"/>
</dbReference>
<dbReference type="AlphaFoldDB" id="A0A1I3LKW4"/>
<organism evidence="2 3">
    <name type="scientific">Pseudomonas guineae</name>
    <dbReference type="NCBI Taxonomy" id="425504"/>
    <lineage>
        <taxon>Bacteria</taxon>
        <taxon>Pseudomonadati</taxon>
        <taxon>Pseudomonadota</taxon>
        <taxon>Gammaproteobacteria</taxon>
        <taxon>Pseudomonadales</taxon>
        <taxon>Pseudomonadaceae</taxon>
        <taxon>Pseudomonas</taxon>
    </lineage>
</organism>
<evidence type="ECO:0000313" key="2">
    <source>
        <dbReference type="EMBL" id="SFI85116.1"/>
    </source>
</evidence>
<dbReference type="InterPro" id="IPR010384">
    <property type="entry name" value="MtfA_fam"/>
</dbReference>
<dbReference type="GO" id="GO:0008237">
    <property type="term" value="F:metallopeptidase activity"/>
    <property type="evidence" value="ECO:0007669"/>
    <property type="project" value="InterPro"/>
</dbReference>
<dbReference type="PANTHER" id="PTHR30164">
    <property type="entry name" value="MTFA PEPTIDASE"/>
    <property type="match status" value="1"/>
</dbReference>
<dbReference type="PANTHER" id="PTHR30164:SF2">
    <property type="entry name" value="PROTEIN MTFA"/>
    <property type="match status" value="1"/>
</dbReference>
<dbReference type="OrthoDB" id="9786424at2"/>
<dbReference type="CDD" id="cd20169">
    <property type="entry name" value="Peptidase_M90_mtfA"/>
    <property type="match status" value="1"/>
</dbReference>
<gene>
    <name evidence="2" type="ORF">SAMN05216206_2986</name>
</gene>
<dbReference type="STRING" id="425504.SAMN05216206_2986"/>
<proteinExistence type="predicted"/>
<dbReference type="FunFam" id="3.40.390.10:FF:000012">
    <property type="entry name" value="Protein MtfA"/>
    <property type="match status" value="1"/>
</dbReference>
<evidence type="ECO:0008006" key="4">
    <source>
        <dbReference type="Google" id="ProtNLM"/>
    </source>
</evidence>
<dbReference type="Pfam" id="PF06167">
    <property type="entry name" value="Peptidase_M90"/>
    <property type="match status" value="1"/>
</dbReference>
<protein>
    <recommendedName>
        <fullName evidence="4">Zinc-dependent peptidase</fullName>
    </recommendedName>
</protein>
<feature type="region of interest" description="Disordered" evidence="1">
    <location>
        <begin position="260"/>
        <end position="279"/>
    </location>
</feature>
<keyword evidence="3" id="KW-1185">Reference proteome</keyword>
<dbReference type="GO" id="GO:0004177">
    <property type="term" value="F:aminopeptidase activity"/>
    <property type="evidence" value="ECO:0007669"/>
    <property type="project" value="TreeGrafter"/>
</dbReference>